<sequence>MVAGSLLRQQLRARQTSAVRNLAAQNLYGSRTQLRRLASSQVAQKGSPVTPKTASTPETETPQAASSSSSASNPTTNPTSSSSSRPNAPSTPTVPGNVGSTRQPTWLTKQLQASPTAMKVFLALTRAMGYGSPKQVAGQRVFAIYEDVCAVRPDEDKEFWQNGLYLPPTFQTWFTITNLHVWLLTVRFRALPAEHGRHYHQALIDHFFLDIEDRIRDILQPPSQPLEPYTFHTNFYVNPNAPATAKAKGNAEQDKTEVVVEKKKQRRVRVPDRIVNQQMKIFKEQWQGMGLSFDVGLVKGDEELAGAVWRNLLGARGAQGIDYSSPSASDPSSKSPRFRRSVNLVGGEVVDVSKIDVDVEQAKDDGSGVHDFPPSEVDKYLEYPERMLDIVTYVRRELKRLEGVSDADIISGDWRKLKFHNVNEKDV</sequence>
<feature type="compositionally biased region" description="Polar residues" evidence="2">
    <location>
        <begin position="50"/>
        <end position="60"/>
    </location>
</feature>
<dbReference type="InterPro" id="IPR007129">
    <property type="entry name" value="Ubiqinol_cyt_c_chaperone_CPB3"/>
</dbReference>
<gene>
    <name evidence="4" type="ORF">D9619_012575</name>
</gene>
<reference evidence="4 5" key="1">
    <citation type="journal article" date="2020" name="ISME J.">
        <title>Uncovering the hidden diversity of litter-decomposition mechanisms in mushroom-forming fungi.</title>
        <authorList>
            <person name="Floudas D."/>
            <person name="Bentzer J."/>
            <person name="Ahren D."/>
            <person name="Johansson T."/>
            <person name="Persson P."/>
            <person name="Tunlid A."/>
        </authorList>
    </citation>
    <scope>NUCLEOTIDE SEQUENCE [LARGE SCALE GENOMIC DNA]</scope>
    <source>
        <strain evidence="4 5">CBS 101986</strain>
    </source>
</reference>
<dbReference type="GO" id="GO:0005739">
    <property type="term" value="C:mitochondrion"/>
    <property type="evidence" value="ECO:0007669"/>
    <property type="project" value="TreeGrafter"/>
</dbReference>
<evidence type="ECO:0000313" key="5">
    <source>
        <dbReference type="Proteomes" id="UP000567179"/>
    </source>
</evidence>
<dbReference type="EMBL" id="JAACJJ010000032">
    <property type="protein sequence ID" value="KAF5317655.1"/>
    <property type="molecule type" value="Genomic_DNA"/>
</dbReference>
<keyword evidence="5" id="KW-1185">Reference proteome</keyword>
<feature type="compositionally biased region" description="Low complexity" evidence="2">
    <location>
        <begin position="61"/>
        <end position="93"/>
    </location>
</feature>
<feature type="compositionally biased region" description="Polar residues" evidence="2">
    <location>
        <begin position="35"/>
        <end position="44"/>
    </location>
</feature>
<dbReference type="Pfam" id="PF03981">
    <property type="entry name" value="Ubiq_cyt_C_chap"/>
    <property type="match status" value="2"/>
</dbReference>
<dbReference type="Proteomes" id="UP000567179">
    <property type="component" value="Unassembled WGS sequence"/>
</dbReference>
<comment type="similarity">
    <text evidence="1">Belongs to the CBP3 family.</text>
</comment>
<feature type="region of interest" description="Disordered" evidence="2">
    <location>
        <begin position="35"/>
        <end position="102"/>
    </location>
</feature>
<feature type="domain" description="Ubiquinol-cytochrome c chaperone" evidence="3">
    <location>
        <begin position="265"/>
        <end position="316"/>
    </location>
</feature>
<comment type="caution">
    <text evidence="4">The sequence shown here is derived from an EMBL/GenBank/DDBJ whole genome shotgun (WGS) entry which is preliminary data.</text>
</comment>
<evidence type="ECO:0000256" key="1">
    <source>
        <dbReference type="ARBA" id="ARBA00006407"/>
    </source>
</evidence>
<protein>
    <recommendedName>
        <fullName evidence="3">Ubiquinol-cytochrome c chaperone domain-containing protein</fullName>
    </recommendedName>
</protein>
<evidence type="ECO:0000259" key="3">
    <source>
        <dbReference type="Pfam" id="PF03981"/>
    </source>
</evidence>
<dbReference type="PANTHER" id="PTHR12184:SF1">
    <property type="entry name" value="UBIQUINOL-CYTOCHROME-C REDUCTASE COMPLEX ASSEMBLY FACTOR 1"/>
    <property type="match status" value="1"/>
</dbReference>
<dbReference type="GO" id="GO:0034551">
    <property type="term" value="P:mitochondrial respiratory chain complex III assembly"/>
    <property type="evidence" value="ECO:0007669"/>
    <property type="project" value="TreeGrafter"/>
</dbReference>
<dbReference type="PANTHER" id="PTHR12184">
    <property type="entry name" value="UBIQUINOL-CYTOCHROME C REDUCTASE COMPLEX ASSEMBLY FACTOR 1 FAMILY MEMBER"/>
    <property type="match status" value="1"/>
</dbReference>
<accession>A0A8H5B6W5</accession>
<feature type="domain" description="Ubiquinol-cytochrome c chaperone" evidence="3">
    <location>
        <begin position="165"/>
        <end position="218"/>
    </location>
</feature>
<dbReference type="AlphaFoldDB" id="A0A8H5B6W5"/>
<dbReference type="OrthoDB" id="10253878at2759"/>
<dbReference type="InterPro" id="IPR021150">
    <property type="entry name" value="Ubiq_cyt_c_chap"/>
</dbReference>
<evidence type="ECO:0000313" key="4">
    <source>
        <dbReference type="EMBL" id="KAF5317655.1"/>
    </source>
</evidence>
<name>A0A8H5B6W5_9AGAR</name>
<evidence type="ECO:0000256" key="2">
    <source>
        <dbReference type="SAM" id="MobiDB-lite"/>
    </source>
</evidence>
<organism evidence="4 5">
    <name type="scientific">Psilocybe cf. subviscida</name>
    <dbReference type="NCBI Taxonomy" id="2480587"/>
    <lineage>
        <taxon>Eukaryota</taxon>
        <taxon>Fungi</taxon>
        <taxon>Dikarya</taxon>
        <taxon>Basidiomycota</taxon>
        <taxon>Agaricomycotina</taxon>
        <taxon>Agaricomycetes</taxon>
        <taxon>Agaricomycetidae</taxon>
        <taxon>Agaricales</taxon>
        <taxon>Agaricineae</taxon>
        <taxon>Strophariaceae</taxon>
        <taxon>Psilocybe</taxon>
    </lineage>
</organism>
<proteinExistence type="inferred from homology"/>